<dbReference type="Pfam" id="PF00829">
    <property type="entry name" value="Ribosomal_L21p"/>
    <property type="match status" value="1"/>
</dbReference>
<evidence type="ECO:0000313" key="8">
    <source>
        <dbReference type="EMBL" id="KAF0804766.1"/>
    </source>
</evidence>
<comment type="similarity">
    <text evidence="1 6 7">Belongs to the bacterial ribosomal protein bL21 family.</text>
</comment>
<accession>A0ABQ6Y6N3</accession>
<reference evidence="8 9" key="1">
    <citation type="submission" date="2012-09" db="EMBL/GenBank/DDBJ databases">
        <title>Genome Sequence of alkane-degrading Bacterium Alcanivorax sp. 6-D-6.</title>
        <authorList>
            <person name="Lai Q."/>
            <person name="Shao Z."/>
        </authorList>
    </citation>
    <scope>NUCLEOTIDE SEQUENCE [LARGE SCALE GENOMIC DNA]</scope>
    <source>
        <strain evidence="8 9">6-D-6</strain>
    </source>
</reference>
<proteinExistence type="inferred from homology"/>
<dbReference type="NCBIfam" id="TIGR00061">
    <property type="entry name" value="L21"/>
    <property type="match status" value="1"/>
</dbReference>
<keyword evidence="5 6" id="KW-0687">Ribonucleoprotein</keyword>
<evidence type="ECO:0000313" key="9">
    <source>
        <dbReference type="Proteomes" id="UP000771797"/>
    </source>
</evidence>
<dbReference type="GO" id="GO:0005840">
    <property type="term" value="C:ribosome"/>
    <property type="evidence" value="ECO:0007669"/>
    <property type="project" value="UniProtKB-KW"/>
</dbReference>
<dbReference type="RefSeq" id="WP_133492859.1">
    <property type="nucleotide sequence ID" value="NZ_AQPF01000025.1"/>
</dbReference>
<comment type="caution">
    <text evidence="8">The sequence shown here is derived from an EMBL/GenBank/DDBJ whole genome shotgun (WGS) entry which is preliminary data.</text>
</comment>
<evidence type="ECO:0000256" key="5">
    <source>
        <dbReference type="ARBA" id="ARBA00023274"/>
    </source>
</evidence>
<dbReference type="InterPro" id="IPR001787">
    <property type="entry name" value="Ribosomal_bL21"/>
</dbReference>
<comment type="subunit">
    <text evidence="6">Part of the 50S ribosomal subunit. Contacts protein L20.</text>
</comment>
<keyword evidence="9" id="KW-1185">Reference proteome</keyword>
<evidence type="ECO:0000256" key="2">
    <source>
        <dbReference type="ARBA" id="ARBA00022730"/>
    </source>
</evidence>
<dbReference type="PROSITE" id="PS01169">
    <property type="entry name" value="RIBOSOMAL_L21"/>
    <property type="match status" value="1"/>
</dbReference>
<evidence type="ECO:0000256" key="3">
    <source>
        <dbReference type="ARBA" id="ARBA00022884"/>
    </source>
</evidence>
<keyword evidence="4 6" id="KW-0689">Ribosomal protein</keyword>
<dbReference type="SUPFAM" id="SSF141091">
    <property type="entry name" value="L21p-like"/>
    <property type="match status" value="1"/>
</dbReference>
<sequence length="103" mass="11688">MYAVIKTGGKQYRVEEGDILRVEKIEVGTGETIDFDQVLLVADGDDIKVGQPLVEGAKVSAEVVEQGRHKKIHVVKFRRRKHHRKQQGHRQWYTAVKITGIQG</sequence>
<evidence type="ECO:0000256" key="6">
    <source>
        <dbReference type="HAMAP-Rule" id="MF_01363"/>
    </source>
</evidence>
<keyword evidence="3 6" id="KW-0694">RNA-binding</keyword>
<evidence type="ECO:0000256" key="4">
    <source>
        <dbReference type="ARBA" id="ARBA00022980"/>
    </source>
</evidence>
<keyword evidence="2 6" id="KW-0699">rRNA-binding</keyword>
<dbReference type="PANTHER" id="PTHR21349:SF0">
    <property type="entry name" value="LARGE RIBOSOMAL SUBUNIT PROTEIN BL21M"/>
    <property type="match status" value="1"/>
</dbReference>
<comment type="function">
    <text evidence="6 7">This protein binds to 23S rRNA in the presence of protein L20.</text>
</comment>
<dbReference type="EMBL" id="AQPF01000025">
    <property type="protein sequence ID" value="KAF0804766.1"/>
    <property type="molecule type" value="Genomic_DNA"/>
</dbReference>
<evidence type="ECO:0000256" key="7">
    <source>
        <dbReference type="RuleBase" id="RU000562"/>
    </source>
</evidence>
<name>A0ABQ6Y6N3_9GAMM</name>
<dbReference type="PANTHER" id="PTHR21349">
    <property type="entry name" value="50S RIBOSOMAL PROTEIN L21"/>
    <property type="match status" value="1"/>
</dbReference>
<organism evidence="8 9">
    <name type="scientific">Alcanivorax xiamenensis</name>
    <dbReference type="NCBI Taxonomy" id="1177156"/>
    <lineage>
        <taxon>Bacteria</taxon>
        <taxon>Pseudomonadati</taxon>
        <taxon>Pseudomonadota</taxon>
        <taxon>Gammaproteobacteria</taxon>
        <taxon>Oceanospirillales</taxon>
        <taxon>Alcanivoracaceae</taxon>
        <taxon>Alcanivorax</taxon>
    </lineage>
</organism>
<protein>
    <recommendedName>
        <fullName evidence="6">Large ribosomal subunit protein bL21</fullName>
    </recommendedName>
</protein>
<dbReference type="InterPro" id="IPR036164">
    <property type="entry name" value="bL21-like_sf"/>
</dbReference>
<dbReference type="InterPro" id="IPR018258">
    <property type="entry name" value="Ribosomal_bL21_CS"/>
</dbReference>
<dbReference type="HAMAP" id="MF_01363">
    <property type="entry name" value="Ribosomal_bL21"/>
    <property type="match status" value="1"/>
</dbReference>
<gene>
    <name evidence="6" type="primary">rplU</name>
    <name evidence="8" type="ORF">A6D6_02800</name>
</gene>
<dbReference type="Proteomes" id="UP000771797">
    <property type="component" value="Unassembled WGS sequence"/>
</dbReference>
<dbReference type="InterPro" id="IPR028909">
    <property type="entry name" value="bL21-like"/>
</dbReference>
<evidence type="ECO:0000256" key="1">
    <source>
        <dbReference type="ARBA" id="ARBA00008563"/>
    </source>
</evidence>